<evidence type="ECO:0000313" key="2">
    <source>
        <dbReference type="EMBL" id="RDV02031.1"/>
    </source>
</evidence>
<dbReference type="CDD" id="cd06558">
    <property type="entry name" value="crotonase-like"/>
    <property type="match status" value="1"/>
</dbReference>
<dbReference type="GO" id="GO:0008300">
    <property type="term" value="P:isoprenoid catabolic process"/>
    <property type="evidence" value="ECO:0007669"/>
    <property type="project" value="TreeGrafter"/>
</dbReference>
<gene>
    <name evidence="2" type="ORF">DXH78_15615</name>
</gene>
<dbReference type="Pfam" id="PF00378">
    <property type="entry name" value="ECH_1"/>
    <property type="match status" value="1"/>
</dbReference>
<evidence type="ECO:0000313" key="3">
    <source>
        <dbReference type="Proteomes" id="UP000263993"/>
    </source>
</evidence>
<reference evidence="3" key="1">
    <citation type="submission" date="2018-08" db="EMBL/GenBank/DDBJ databases">
        <authorList>
            <person name="Kim S.-J."/>
            <person name="Jung G.-Y."/>
        </authorList>
    </citation>
    <scope>NUCLEOTIDE SEQUENCE [LARGE SCALE GENOMIC DNA]</scope>
    <source>
        <strain evidence="3">GY_H</strain>
    </source>
</reference>
<name>A0A371B3J4_9BRAD</name>
<dbReference type="OrthoDB" id="9795727at2"/>
<dbReference type="PANTHER" id="PTHR42964:SF1">
    <property type="entry name" value="POLYKETIDE BIOSYNTHESIS ENOYL-COA HYDRATASE PKSH-RELATED"/>
    <property type="match status" value="1"/>
</dbReference>
<sequence>MSEEHVVTRVSGAEHIAWMRLNRPEKKNCLSNKMMDKMIVDIKAITENTDIKVLVLSAAGDSFCSGLDLFDLREANTKEHRFGRSEGTREITQLLRKMPQITIASVQGWCLGGGIALLNACDLAIGAEDAKIGMPEVLRGSYGEVATPTLFHTKIPLKQAFYISLTGRNLSGVEAARIGLLSKAVPTADLEASVDALAREIASRHRVTLTHAKIAGYTEVDLSFADAMAADELIGHRQRFYMNPLNDVEKYLGSQKGGGSVTYKKPDAQ</sequence>
<comment type="caution">
    <text evidence="2">The sequence shown here is derived from an EMBL/GenBank/DDBJ whole genome shotgun (WGS) entry which is preliminary data.</text>
</comment>
<keyword evidence="3" id="KW-1185">Reference proteome</keyword>
<dbReference type="SUPFAM" id="SSF52096">
    <property type="entry name" value="ClpP/crotonase"/>
    <property type="match status" value="1"/>
</dbReference>
<keyword evidence="2" id="KW-0413">Isomerase</keyword>
<evidence type="ECO:0000256" key="1">
    <source>
        <dbReference type="ARBA" id="ARBA00005254"/>
    </source>
</evidence>
<comment type="similarity">
    <text evidence="1">Belongs to the enoyl-CoA hydratase/isomerase family.</text>
</comment>
<dbReference type="InterPro" id="IPR001753">
    <property type="entry name" value="Enoyl-CoA_hydra/iso"/>
</dbReference>
<dbReference type="AlphaFoldDB" id="A0A371B3J4"/>
<dbReference type="EMBL" id="QRGO01000002">
    <property type="protein sequence ID" value="RDV02031.1"/>
    <property type="molecule type" value="Genomic_DNA"/>
</dbReference>
<dbReference type="GO" id="GO:0016853">
    <property type="term" value="F:isomerase activity"/>
    <property type="evidence" value="ECO:0007669"/>
    <property type="project" value="UniProtKB-KW"/>
</dbReference>
<dbReference type="Proteomes" id="UP000263993">
    <property type="component" value="Unassembled WGS sequence"/>
</dbReference>
<dbReference type="Gene3D" id="3.90.226.10">
    <property type="entry name" value="2-enoyl-CoA Hydratase, Chain A, domain 1"/>
    <property type="match status" value="1"/>
</dbReference>
<dbReference type="PANTHER" id="PTHR42964">
    <property type="entry name" value="ENOYL-COA HYDRATASE"/>
    <property type="match status" value="1"/>
</dbReference>
<dbReference type="RefSeq" id="WP_115518152.1">
    <property type="nucleotide sequence ID" value="NZ_QRGO01000002.1"/>
</dbReference>
<dbReference type="InterPro" id="IPR051683">
    <property type="entry name" value="Enoyl-CoA_Hydratase/Isomerase"/>
</dbReference>
<dbReference type="InterPro" id="IPR029045">
    <property type="entry name" value="ClpP/crotonase-like_dom_sf"/>
</dbReference>
<accession>A0A371B3J4</accession>
<organism evidence="2 3">
    <name type="scientific">Undibacter mobilis</name>
    <dbReference type="NCBI Taxonomy" id="2292256"/>
    <lineage>
        <taxon>Bacteria</taxon>
        <taxon>Pseudomonadati</taxon>
        <taxon>Pseudomonadota</taxon>
        <taxon>Alphaproteobacteria</taxon>
        <taxon>Hyphomicrobiales</taxon>
        <taxon>Nitrobacteraceae</taxon>
        <taxon>Undibacter</taxon>
    </lineage>
</organism>
<proteinExistence type="inferred from homology"/>
<protein>
    <submittedName>
        <fullName evidence="2">Enoyl-CoA hydratase/isomerase family protein</fullName>
    </submittedName>
</protein>